<name>A0ACC2HW65_9PLEO</name>
<reference evidence="1" key="1">
    <citation type="submission" date="2022-11" db="EMBL/GenBank/DDBJ databases">
        <title>Genome Sequence of Boeremia exigua.</title>
        <authorList>
            <person name="Buettner E."/>
        </authorList>
    </citation>
    <scope>NUCLEOTIDE SEQUENCE</scope>
    <source>
        <strain evidence="1">CU02</strain>
    </source>
</reference>
<keyword evidence="2" id="KW-1185">Reference proteome</keyword>
<evidence type="ECO:0000313" key="1">
    <source>
        <dbReference type="EMBL" id="KAJ8107009.1"/>
    </source>
</evidence>
<evidence type="ECO:0000313" key="2">
    <source>
        <dbReference type="Proteomes" id="UP001153331"/>
    </source>
</evidence>
<organism evidence="1 2">
    <name type="scientific">Boeremia exigua</name>
    <dbReference type="NCBI Taxonomy" id="749465"/>
    <lineage>
        <taxon>Eukaryota</taxon>
        <taxon>Fungi</taxon>
        <taxon>Dikarya</taxon>
        <taxon>Ascomycota</taxon>
        <taxon>Pezizomycotina</taxon>
        <taxon>Dothideomycetes</taxon>
        <taxon>Pleosporomycetidae</taxon>
        <taxon>Pleosporales</taxon>
        <taxon>Pleosporineae</taxon>
        <taxon>Didymellaceae</taxon>
        <taxon>Boeremia</taxon>
    </lineage>
</organism>
<accession>A0ACC2HW65</accession>
<protein>
    <submittedName>
        <fullName evidence="1">Uncharacterized protein</fullName>
    </submittedName>
</protein>
<dbReference type="Proteomes" id="UP001153331">
    <property type="component" value="Unassembled WGS sequence"/>
</dbReference>
<comment type="caution">
    <text evidence="1">The sequence shown here is derived from an EMBL/GenBank/DDBJ whole genome shotgun (WGS) entry which is preliminary data.</text>
</comment>
<sequence length="615" mass="69799">MDIFVHESLNHTEPSIRLLTVLPDLSRDGLIQCSVIHTTIEEAPYNCLSYRWGSPVPAYNILINGKRHHVGCNLFKFLKTFRESPSNWTQEYLWIDAICIAQADLVERNHQVAQMGNIYRNAQVVYIWLGDGAFLAPIIRSIKNWRHPTIEDLATVQSSQISEYLFNNEYWSRAWITQEISLASQAIVLLDNEPIDFSDLISSLESFSLLESGPYKFSAFSQHVKDGLSRSLDGASRSGNPPAESLLSLLSRFRNKRCFVPQDRVFSLLSLCDPACRVQVDYRQNSAQLIWNVLTSNTGPTCICEAVSVVHSLGFDGTLPSARDGSHAWEGYYVDIKMNGIQLVKTPESWAGFDQAQYHLGQYSRAICYMAQKAILSAVHHTMSIASPVRRGDLKTLPTEDLPFIYQKLHAATASRLTQAKSREFSILESVSGSRKYTLRIAMRLILDECSEPQELCPIATRYIPWRYVVWGCNPGEKDSFPMVSDPNFRKIWDSWNSGKGGDCNSDTMIWGKCERCLSKQQGNCEIMKLDLSQHMSFEECIASYGWYMVDAERRFCERNMITKHHIFSKFLGYVSCYICNIETELPASALGRAIAIGKVPGEDYIWGPCHFLRC</sequence>
<gene>
    <name evidence="1" type="ORF">OPT61_g9161</name>
</gene>
<dbReference type="EMBL" id="JAPHNI010001025">
    <property type="protein sequence ID" value="KAJ8107009.1"/>
    <property type="molecule type" value="Genomic_DNA"/>
</dbReference>
<proteinExistence type="predicted"/>